<keyword evidence="1" id="KW-0472">Membrane</keyword>
<evidence type="ECO:0000256" key="1">
    <source>
        <dbReference type="SAM" id="Phobius"/>
    </source>
</evidence>
<keyword evidence="1" id="KW-0812">Transmembrane</keyword>
<keyword evidence="3" id="KW-1185">Reference proteome</keyword>
<organism evidence="2 3">
    <name type="scientific">Alkalibacillus haloalkaliphilus</name>
    <dbReference type="NCBI Taxonomy" id="94136"/>
    <lineage>
        <taxon>Bacteria</taxon>
        <taxon>Bacillati</taxon>
        <taxon>Bacillota</taxon>
        <taxon>Bacilli</taxon>
        <taxon>Bacillales</taxon>
        <taxon>Bacillaceae</taxon>
        <taxon>Alkalibacillus</taxon>
    </lineage>
</organism>
<feature type="transmembrane region" description="Helical" evidence="1">
    <location>
        <begin position="73"/>
        <end position="91"/>
    </location>
</feature>
<dbReference type="OrthoDB" id="9853171at2"/>
<keyword evidence="1" id="KW-1133">Transmembrane helix</keyword>
<name>A0A511W3V6_9BACI</name>
<dbReference type="EMBL" id="BJYA01000010">
    <property type="protein sequence ID" value="GEN45760.1"/>
    <property type="molecule type" value="Genomic_DNA"/>
</dbReference>
<comment type="caution">
    <text evidence="2">The sequence shown here is derived from an EMBL/GenBank/DDBJ whole genome shotgun (WGS) entry which is preliminary data.</text>
</comment>
<feature type="transmembrane region" description="Helical" evidence="1">
    <location>
        <begin position="12"/>
        <end position="30"/>
    </location>
</feature>
<sequence length="96" mass="11252">MEQTEQTEKQSEVIKWVYGITVTILLLTAINFLGDDQHSTNIYGQISLIVIMLVQGLYQFYKSLKEDNKKISLFFDILFILFILVFLGWMLSNHIF</sequence>
<dbReference type="Proteomes" id="UP000321440">
    <property type="component" value="Unassembled WGS sequence"/>
</dbReference>
<evidence type="ECO:0000313" key="3">
    <source>
        <dbReference type="Proteomes" id="UP000321440"/>
    </source>
</evidence>
<reference evidence="2 3" key="1">
    <citation type="submission" date="2019-07" db="EMBL/GenBank/DDBJ databases">
        <title>Whole genome shotgun sequence of Alkalibacillus haloalkaliphilus NBRC 103110.</title>
        <authorList>
            <person name="Hosoyama A."/>
            <person name="Uohara A."/>
            <person name="Ohji S."/>
            <person name="Ichikawa N."/>
        </authorList>
    </citation>
    <scope>NUCLEOTIDE SEQUENCE [LARGE SCALE GENOMIC DNA]</scope>
    <source>
        <strain evidence="2 3">NBRC 103110</strain>
    </source>
</reference>
<evidence type="ECO:0000313" key="2">
    <source>
        <dbReference type="EMBL" id="GEN45760.1"/>
    </source>
</evidence>
<dbReference type="RefSeq" id="WP_146815967.1">
    <property type="nucleotide sequence ID" value="NZ_BJYA01000010.1"/>
</dbReference>
<feature type="transmembrane region" description="Helical" evidence="1">
    <location>
        <begin position="42"/>
        <end position="61"/>
    </location>
</feature>
<gene>
    <name evidence="2" type="ORF">AHA02nite_15360</name>
</gene>
<dbReference type="AlphaFoldDB" id="A0A511W3V6"/>
<protein>
    <submittedName>
        <fullName evidence="2">Uncharacterized protein</fullName>
    </submittedName>
</protein>
<accession>A0A511W3V6</accession>
<proteinExistence type="predicted"/>